<keyword evidence="3 9" id="KW-0645">Protease</keyword>
<dbReference type="InterPro" id="IPR001940">
    <property type="entry name" value="Peptidase_S1C"/>
</dbReference>
<name>A0A934X3U4_9MICO</name>
<sequence>MTGGMLLDIVLIVLLGSYAVSGFGQGLVVSVLSLVGFLGGGALGMAVLPGWFDGWAWAGEHPFESRALLIGGVFFLAALGQGIAVHFARRMRRHLHAGPIVAADAVLGGIASLIAVAVLVWFVAAGLRGSTASIVARTIGESRVLAVVDALVPPQTGALFAGFRQVLDRGGFPRVFEGLTTEPIIAVDPPSSAVLGGAGVVAAQASMVKVTGVAAACRRGQEGSGWVVAPGRVVTNAHVVAGIEDVTVRVRGTGPALHGSVVVFDPQRDLAVISVPGLNAPALPLGADLARGAEAVVAGFPLDGPLRLDAARVRQVINATGQDIYGQPGVTREIYSLLTRVEPGNSGGPLLSSAGQVVGVVFAKSLDDDQTGYALTLAEAAPVLTAAAGAQGRVDTGACSLG</sequence>
<evidence type="ECO:0000256" key="1">
    <source>
        <dbReference type="ARBA" id="ARBA00004141"/>
    </source>
</evidence>
<accession>A0A934X3U4</accession>
<dbReference type="PANTHER" id="PTHR43343:SF3">
    <property type="entry name" value="PROTEASE DO-LIKE 8, CHLOROPLASTIC"/>
    <property type="match status" value="1"/>
</dbReference>
<evidence type="ECO:0000313" key="10">
    <source>
        <dbReference type="Proteomes" id="UP000718281"/>
    </source>
</evidence>
<proteinExistence type="inferred from homology"/>
<dbReference type="InterPro" id="IPR051201">
    <property type="entry name" value="Chloro_Bact_Ser_Proteases"/>
</dbReference>
<keyword evidence="7 8" id="KW-0472">Membrane</keyword>
<dbReference type="NCBIfam" id="NF033740">
    <property type="entry name" value="MarP_fam_protase"/>
    <property type="match status" value="1"/>
</dbReference>
<dbReference type="PRINTS" id="PR00834">
    <property type="entry name" value="PROTEASES2C"/>
</dbReference>
<keyword evidence="6 8" id="KW-1133">Transmembrane helix</keyword>
<dbReference type="Pfam" id="PF13365">
    <property type="entry name" value="Trypsin_2"/>
    <property type="match status" value="1"/>
</dbReference>
<evidence type="ECO:0000256" key="6">
    <source>
        <dbReference type="ARBA" id="ARBA00022989"/>
    </source>
</evidence>
<comment type="similarity">
    <text evidence="2">Belongs to the peptidase S1C family.</text>
</comment>
<keyword evidence="5" id="KW-0378">Hydrolase</keyword>
<dbReference type="GO" id="GO:0009403">
    <property type="term" value="P:toxin biosynthetic process"/>
    <property type="evidence" value="ECO:0007669"/>
    <property type="project" value="InterPro"/>
</dbReference>
<comment type="caution">
    <text evidence="9">The sequence shown here is derived from an EMBL/GenBank/DDBJ whole genome shotgun (WGS) entry which is preliminary data.</text>
</comment>
<dbReference type="EMBL" id="JADIXZ010000001">
    <property type="protein sequence ID" value="MBK6299965.1"/>
    <property type="molecule type" value="Genomic_DNA"/>
</dbReference>
<dbReference type="InterPro" id="IPR003825">
    <property type="entry name" value="Colicin-V_CvpA"/>
</dbReference>
<gene>
    <name evidence="9" type="ORF">IPF40_02540</name>
</gene>
<evidence type="ECO:0000256" key="2">
    <source>
        <dbReference type="ARBA" id="ARBA00010541"/>
    </source>
</evidence>
<dbReference type="InterPro" id="IPR043504">
    <property type="entry name" value="Peptidase_S1_PA_chymotrypsin"/>
</dbReference>
<dbReference type="GO" id="GO:0016020">
    <property type="term" value="C:membrane"/>
    <property type="evidence" value="ECO:0007669"/>
    <property type="project" value="UniProtKB-SubCell"/>
</dbReference>
<organism evidence="9 10">
    <name type="scientific">Candidatus Phosphoribacter hodrii</name>
    <dbReference type="NCBI Taxonomy" id="2953743"/>
    <lineage>
        <taxon>Bacteria</taxon>
        <taxon>Bacillati</taxon>
        <taxon>Actinomycetota</taxon>
        <taxon>Actinomycetes</taxon>
        <taxon>Micrococcales</taxon>
        <taxon>Dermatophilaceae</taxon>
        <taxon>Candidatus Phosphoribacter</taxon>
    </lineage>
</organism>
<keyword evidence="4 8" id="KW-0812">Transmembrane</keyword>
<dbReference type="Gene3D" id="2.40.10.10">
    <property type="entry name" value="Trypsin-like serine proteases"/>
    <property type="match status" value="2"/>
</dbReference>
<dbReference type="AlphaFoldDB" id="A0A934X3U4"/>
<feature type="transmembrane region" description="Helical" evidence="8">
    <location>
        <begin position="6"/>
        <end position="24"/>
    </location>
</feature>
<evidence type="ECO:0000256" key="7">
    <source>
        <dbReference type="ARBA" id="ARBA00023136"/>
    </source>
</evidence>
<feature type="transmembrane region" description="Helical" evidence="8">
    <location>
        <begin position="31"/>
        <end position="52"/>
    </location>
</feature>
<protein>
    <submittedName>
        <fullName evidence="9">MarP family serine protease</fullName>
    </submittedName>
</protein>
<dbReference type="GO" id="GO:0006508">
    <property type="term" value="P:proteolysis"/>
    <property type="evidence" value="ECO:0007669"/>
    <property type="project" value="UniProtKB-KW"/>
</dbReference>
<dbReference type="PANTHER" id="PTHR43343">
    <property type="entry name" value="PEPTIDASE S12"/>
    <property type="match status" value="1"/>
</dbReference>
<dbReference type="SUPFAM" id="SSF50494">
    <property type="entry name" value="Trypsin-like serine proteases"/>
    <property type="match status" value="1"/>
</dbReference>
<evidence type="ECO:0000256" key="3">
    <source>
        <dbReference type="ARBA" id="ARBA00022670"/>
    </source>
</evidence>
<dbReference type="GO" id="GO:0004252">
    <property type="term" value="F:serine-type endopeptidase activity"/>
    <property type="evidence" value="ECO:0007669"/>
    <property type="project" value="InterPro"/>
</dbReference>
<feature type="transmembrane region" description="Helical" evidence="8">
    <location>
        <begin position="100"/>
        <end position="124"/>
    </location>
</feature>
<dbReference type="InterPro" id="IPR047680">
    <property type="entry name" value="MarP-like"/>
</dbReference>
<evidence type="ECO:0000256" key="4">
    <source>
        <dbReference type="ARBA" id="ARBA00022692"/>
    </source>
</evidence>
<reference evidence="9 10" key="1">
    <citation type="submission" date="2020-10" db="EMBL/GenBank/DDBJ databases">
        <title>Connecting structure to function with the recovery of over 1000 high-quality activated sludge metagenome-assembled genomes encoding full-length rRNA genes using long-read sequencing.</title>
        <authorList>
            <person name="Singleton C.M."/>
            <person name="Petriglieri F."/>
            <person name="Kristensen J.M."/>
            <person name="Kirkegaard R.H."/>
            <person name="Michaelsen T.Y."/>
            <person name="Andersen M.H."/>
            <person name="Karst S.M."/>
            <person name="Dueholm M.S."/>
            <person name="Nielsen P.H."/>
            <person name="Albertsen M."/>
        </authorList>
    </citation>
    <scope>NUCLEOTIDE SEQUENCE [LARGE SCALE GENOMIC DNA]</scope>
    <source>
        <strain evidence="9">AalE_18-Q3-R2-46_BAT3C.188</strain>
    </source>
</reference>
<evidence type="ECO:0000256" key="8">
    <source>
        <dbReference type="SAM" id="Phobius"/>
    </source>
</evidence>
<comment type="subcellular location">
    <subcellularLocation>
        <location evidence="1">Membrane</location>
        <topology evidence="1">Multi-pass membrane protein</topology>
    </subcellularLocation>
</comment>
<dbReference type="Proteomes" id="UP000718281">
    <property type="component" value="Unassembled WGS sequence"/>
</dbReference>
<feature type="transmembrane region" description="Helical" evidence="8">
    <location>
        <begin position="67"/>
        <end position="88"/>
    </location>
</feature>
<dbReference type="Pfam" id="PF02674">
    <property type="entry name" value="Colicin_V"/>
    <property type="match status" value="1"/>
</dbReference>
<evidence type="ECO:0000256" key="5">
    <source>
        <dbReference type="ARBA" id="ARBA00022801"/>
    </source>
</evidence>
<evidence type="ECO:0000313" key="9">
    <source>
        <dbReference type="EMBL" id="MBK6299965.1"/>
    </source>
</evidence>
<dbReference type="InterPro" id="IPR009003">
    <property type="entry name" value="Peptidase_S1_PA"/>
</dbReference>